<gene>
    <name evidence="6" type="ORF">CQW23_16076</name>
</gene>
<dbReference type="InterPro" id="IPR052483">
    <property type="entry name" value="bZIP_transcription_regulators"/>
</dbReference>
<reference evidence="6 7" key="1">
    <citation type="journal article" date="2017" name="Genome Biol.">
        <title>New reference genome sequences of hot pepper reveal the massive evolution of plant disease-resistance genes by retroduplication.</title>
        <authorList>
            <person name="Kim S."/>
            <person name="Park J."/>
            <person name="Yeom S.I."/>
            <person name="Kim Y.M."/>
            <person name="Seo E."/>
            <person name="Kim K.T."/>
            <person name="Kim M.S."/>
            <person name="Lee J.M."/>
            <person name="Cheong K."/>
            <person name="Shin H.S."/>
            <person name="Kim S.B."/>
            <person name="Han K."/>
            <person name="Lee J."/>
            <person name="Park M."/>
            <person name="Lee H.A."/>
            <person name="Lee H.Y."/>
            <person name="Lee Y."/>
            <person name="Oh S."/>
            <person name="Lee J.H."/>
            <person name="Choi E."/>
            <person name="Choi E."/>
            <person name="Lee S.E."/>
            <person name="Jeon J."/>
            <person name="Kim H."/>
            <person name="Choi G."/>
            <person name="Song H."/>
            <person name="Lee J."/>
            <person name="Lee S.C."/>
            <person name="Kwon J.K."/>
            <person name="Lee H.Y."/>
            <person name="Koo N."/>
            <person name="Hong Y."/>
            <person name="Kim R.W."/>
            <person name="Kang W.H."/>
            <person name="Huh J.H."/>
            <person name="Kang B.C."/>
            <person name="Yang T.J."/>
            <person name="Lee Y.H."/>
            <person name="Bennetzen J.L."/>
            <person name="Choi D."/>
        </authorList>
    </citation>
    <scope>NUCLEOTIDE SEQUENCE [LARGE SCALE GENOMIC DNA]</scope>
    <source>
        <strain evidence="7">cv. PBC81</strain>
    </source>
</reference>
<dbReference type="GO" id="GO:0045893">
    <property type="term" value="P:positive regulation of DNA-templated transcription"/>
    <property type="evidence" value="ECO:0007669"/>
    <property type="project" value="TreeGrafter"/>
</dbReference>
<evidence type="ECO:0000256" key="1">
    <source>
        <dbReference type="ARBA" id="ARBA00023015"/>
    </source>
</evidence>
<dbReference type="EMBL" id="MLFT02000006">
    <property type="protein sequence ID" value="PHT46918.1"/>
    <property type="molecule type" value="Genomic_DNA"/>
</dbReference>
<dbReference type="Gene3D" id="1.20.5.170">
    <property type="match status" value="1"/>
</dbReference>
<name>A0A2G2WNU9_CAPBA</name>
<organism evidence="6 7">
    <name type="scientific">Capsicum baccatum</name>
    <name type="common">Peruvian pepper</name>
    <dbReference type="NCBI Taxonomy" id="33114"/>
    <lineage>
        <taxon>Eukaryota</taxon>
        <taxon>Viridiplantae</taxon>
        <taxon>Streptophyta</taxon>
        <taxon>Embryophyta</taxon>
        <taxon>Tracheophyta</taxon>
        <taxon>Spermatophyta</taxon>
        <taxon>Magnoliopsida</taxon>
        <taxon>eudicotyledons</taxon>
        <taxon>Gunneridae</taxon>
        <taxon>Pentapetalae</taxon>
        <taxon>asterids</taxon>
        <taxon>lamiids</taxon>
        <taxon>Solanales</taxon>
        <taxon>Solanaceae</taxon>
        <taxon>Solanoideae</taxon>
        <taxon>Capsiceae</taxon>
        <taxon>Capsicum</taxon>
    </lineage>
</organism>
<dbReference type="GO" id="GO:0005634">
    <property type="term" value="C:nucleus"/>
    <property type="evidence" value="ECO:0007669"/>
    <property type="project" value="TreeGrafter"/>
</dbReference>
<evidence type="ECO:0000256" key="3">
    <source>
        <dbReference type="ARBA" id="ARBA00023242"/>
    </source>
</evidence>
<evidence type="ECO:0000256" key="2">
    <source>
        <dbReference type="ARBA" id="ARBA00023163"/>
    </source>
</evidence>
<feature type="domain" description="BZIP" evidence="5">
    <location>
        <begin position="50"/>
        <end position="113"/>
    </location>
</feature>
<dbReference type="SUPFAM" id="SSF57959">
    <property type="entry name" value="Leucine zipper domain"/>
    <property type="match status" value="1"/>
</dbReference>
<dbReference type="GO" id="GO:0003700">
    <property type="term" value="F:DNA-binding transcription factor activity"/>
    <property type="evidence" value="ECO:0007669"/>
    <property type="project" value="InterPro"/>
</dbReference>
<evidence type="ECO:0000313" key="6">
    <source>
        <dbReference type="EMBL" id="PHT46918.1"/>
    </source>
</evidence>
<keyword evidence="2" id="KW-0804">Transcription</keyword>
<dbReference type="PANTHER" id="PTHR46391">
    <property type="entry name" value="BASIC LEUCINE ZIPPER 34"/>
    <property type="match status" value="1"/>
</dbReference>
<dbReference type="PANTHER" id="PTHR46391:SF17">
    <property type="entry name" value="BASIC LEUCINE ZIPPER 19-LIKE"/>
    <property type="match status" value="1"/>
</dbReference>
<dbReference type="InterPro" id="IPR004827">
    <property type="entry name" value="bZIP"/>
</dbReference>
<keyword evidence="3" id="KW-0539">Nucleus</keyword>
<dbReference type="PROSITE" id="PS00036">
    <property type="entry name" value="BZIP_BASIC"/>
    <property type="match status" value="1"/>
</dbReference>
<dbReference type="OrthoDB" id="552661at2759"/>
<dbReference type="SMART" id="SM00338">
    <property type="entry name" value="BRLZ"/>
    <property type="match status" value="1"/>
</dbReference>
<keyword evidence="1" id="KW-0805">Transcription regulation</keyword>
<dbReference type="GO" id="GO:0003677">
    <property type="term" value="F:DNA binding"/>
    <property type="evidence" value="ECO:0007669"/>
    <property type="project" value="TreeGrafter"/>
</dbReference>
<dbReference type="Pfam" id="PF00170">
    <property type="entry name" value="bZIP_1"/>
    <property type="match status" value="1"/>
</dbReference>
<dbReference type="Proteomes" id="UP000224567">
    <property type="component" value="Unassembled WGS sequence"/>
</dbReference>
<dbReference type="InterPro" id="IPR046347">
    <property type="entry name" value="bZIP_sf"/>
</dbReference>
<evidence type="ECO:0000313" key="7">
    <source>
        <dbReference type="Proteomes" id="UP000224567"/>
    </source>
</evidence>
<evidence type="ECO:0000259" key="5">
    <source>
        <dbReference type="PROSITE" id="PS50217"/>
    </source>
</evidence>
<comment type="caution">
    <text evidence="6">The sequence shown here is derived from an EMBL/GenBank/DDBJ whole genome shotgun (WGS) entry which is preliminary data.</text>
</comment>
<keyword evidence="7" id="KW-1185">Reference proteome</keyword>
<feature type="coiled-coil region" evidence="4">
    <location>
        <begin position="75"/>
        <end position="151"/>
    </location>
</feature>
<protein>
    <recommendedName>
        <fullName evidence="5">BZIP domain-containing protein</fullName>
    </recommendedName>
</protein>
<reference evidence="7" key="2">
    <citation type="journal article" date="2017" name="J. Anim. Genet.">
        <title>Multiple reference genome sequences of hot pepper reveal the massive evolution of plant disease resistance genes by retroduplication.</title>
        <authorList>
            <person name="Kim S."/>
            <person name="Park J."/>
            <person name="Yeom S.-I."/>
            <person name="Kim Y.-M."/>
            <person name="Seo E."/>
            <person name="Kim K.-T."/>
            <person name="Kim M.-S."/>
            <person name="Lee J.M."/>
            <person name="Cheong K."/>
            <person name="Shin H.-S."/>
            <person name="Kim S.-B."/>
            <person name="Han K."/>
            <person name="Lee J."/>
            <person name="Park M."/>
            <person name="Lee H.-A."/>
            <person name="Lee H.-Y."/>
            <person name="Lee Y."/>
            <person name="Oh S."/>
            <person name="Lee J.H."/>
            <person name="Choi E."/>
            <person name="Choi E."/>
            <person name="Lee S.E."/>
            <person name="Jeon J."/>
            <person name="Kim H."/>
            <person name="Choi G."/>
            <person name="Song H."/>
            <person name="Lee J."/>
            <person name="Lee S.-C."/>
            <person name="Kwon J.-K."/>
            <person name="Lee H.-Y."/>
            <person name="Koo N."/>
            <person name="Hong Y."/>
            <person name="Kim R.W."/>
            <person name="Kang W.-H."/>
            <person name="Huh J.H."/>
            <person name="Kang B.-C."/>
            <person name="Yang T.-J."/>
            <person name="Lee Y.-H."/>
            <person name="Bennetzen J.L."/>
            <person name="Choi D."/>
        </authorList>
    </citation>
    <scope>NUCLEOTIDE SEQUENCE [LARGE SCALE GENOMIC DNA]</scope>
    <source>
        <strain evidence="7">cv. PBC81</strain>
    </source>
</reference>
<dbReference type="AlphaFoldDB" id="A0A2G2WNU9"/>
<evidence type="ECO:0000256" key="4">
    <source>
        <dbReference type="SAM" id="Coils"/>
    </source>
</evidence>
<keyword evidence="4" id="KW-0175">Coiled coil</keyword>
<dbReference type="PROSITE" id="PS50217">
    <property type="entry name" value="BZIP"/>
    <property type="match status" value="1"/>
</dbReference>
<accession>A0A2G2WNU9</accession>
<proteinExistence type="predicted"/>
<sequence>MKDEQKRSDELNLNLSLTTPGEAESVDKIQTLNEAMAFELKHHEDLSLADEKKLRRRISNKLAARRSRFRKLTHKNKLEQNFKDLQDEIALVGSKIENMKNYNDKLRVENEMLRERLNNITDKATQATAKIEEVKLELQLLKMNLAKAQEYQHYMKIGGESFDFYNHDELESAPEIDINQYLNLDDDM</sequence>